<dbReference type="InterPro" id="IPR018060">
    <property type="entry name" value="HTH_AraC"/>
</dbReference>
<dbReference type="AlphaFoldDB" id="A0A1C5ALT4"/>
<dbReference type="PANTHER" id="PTHR46796">
    <property type="entry name" value="HTH-TYPE TRANSCRIPTIONAL ACTIVATOR RHAS-RELATED"/>
    <property type="match status" value="1"/>
</dbReference>
<proteinExistence type="predicted"/>
<organism evidence="5 6">
    <name type="scientific">Micromonospora marina</name>
    <dbReference type="NCBI Taxonomy" id="307120"/>
    <lineage>
        <taxon>Bacteria</taxon>
        <taxon>Bacillati</taxon>
        <taxon>Actinomycetota</taxon>
        <taxon>Actinomycetes</taxon>
        <taxon>Micromonosporales</taxon>
        <taxon>Micromonosporaceae</taxon>
        <taxon>Micromonospora</taxon>
    </lineage>
</organism>
<evidence type="ECO:0000313" key="6">
    <source>
        <dbReference type="Proteomes" id="UP000198551"/>
    </source>
</evidence>
<keyword evidence="2" id="KW-0238">DNA-binding</keyword>
<sequence>MPLLAAEIVKDDPGQEAVLDRLLDLLLIAALREWFARPGAAAPAWYRAYADPVVGRALRMLHHDPARPWTVASLAAEVGMSRAALARRFTASVGEPPVSYLTGWRLALAADRLSAPGTPSATASRVRP</sequence>
<dbReference type="InterPro" id="IPR050204">
    <property type="entry name" value="AraC_XylS_family_regulators"/>
</dbReference>
<keyword evidence="6" id="KW-1185">Reference proteome</keyword>
<dbReference type="EMBL" id="FMCV01000041">
    <property type="protein sequence ID" value="SCF46076.1"/>
    <property type="molecule type" value="Genomic_DNA"/>
</dbReference>
<evidence type="ECO:0000313" key="5">
    <source>
        <dbReference type="EMBL" id="SCF46076.1"/>
    </source>
</evidence>
<name>A0A1C5ALT4_9ACTN</name>
<gene>
    <name evidence="5" type="ORF">GA0070215_1415</name>
</gene>
<reference evidence="6" key="1">
    <citation type="submission" date="2016-06" db="EMBL/GenBank/DDBJ databases">
        <authorList>
            <person name="Varghese N."/>
        </authorList>
    </citation>
    <scope>NUCLEOTIDE SEQUENCE [LARGE SCALE GENOMIC DNA]</scope>
    <source>
        <strain evidence="6">DSM 45555</strain>
    </source>
</reference>
<evidence type="ECO:0000256" key="1">
    <source>
        <dbReference type="ARBA" id="ARBA00023015"/>
    </source>
</evidence>
<dbReference type="SUPFAM" id="SSF46689">
    <property type="entry name" value="Homeodomain-like"/>
    <property type="match status" value="1"/>
</dbReference>
<feature type="domain" description="HTH araC/xylS-type" evidence="4">
    <location>
        <begin position="55"/>
        <end position="128"/>
    </location>
</feature>
<protein>
    <submittedName>
        <fullName evidence="5">Helix-turn-helix domain-containing protein</fullName>
    </submittedName>
</protein>
<dbReference type="Gene3D" id="1.10.10.60">
    <property type="entry name" value="Homeodomain-like"/>
    <property type="match status" value="1"/>
</dbReference>
<evidence type="ECO:0000256" key="2">
    <source>
        <dbReference type="ARBA" id="ARBA00023125"/>
    </source>
</evidence>
<dbReference type="InterPro" id="IPR009057">
    <property type="entry name" value="Homeodomain-like_sf"/>
</dbReference>
<dbReference type="SMART" id="SM00342">
    <property type="entry name" value="HTH_ARAC"/>
    <property type="match status" value="1"/>
</dbReference>
<dbReference type="InterPro" id="IPR032783">
    <property type="entry name" value="AraC_lig"/>
</dbReference>
<accession>A0A1C5ALT4</accession>
<evidence type="ECO:0000256" key="3">
    <source>
        <dbReference type="ARBA" id="ARBA00023163"/>
    </source>
</evidence>
<dbReference type="GO" id="GO:0043565">
    <property type="term" value="F:sequence-specific DNA binding"/>
    <property type="evidence" value="ECO:0007669"/>
    <property type="project" value="InterPro"/>
</dbReference>
<dbReference type="GO" id="GO:0003700">
    <property type="term" value="F:DNA-binding transcription factor activity"/>
    <property type="evidence" value="ECO:0007669"/>
    <property type="project" value="InterPro"/>
</dbReference>
<dbReference type="Pfam" id="PF12852">
    <property type="entry name" value="Cupin_6"/>
    <property type="match status" value="1"/>
</dbReference>
<keyword evidence="3" id="KW-0804">Transcription</keyword>
<evidence type="ECO:0000259" key="4">
    <source>
        <dbReference type="PROSITE" id="PS01124"/>
    </source>
</evidence>
<dbReference type="Proteomes" id="UP000198551">
    <property type="component" value="Unassembled WGS sequence"/>
</dbReference>
<dbReference type="PANTHER" id="PTHR46796:SF13">
    <property type="entry name" value="HTH-TYPE TRANSCRIPTIONAL ACTIVATOR RHAS"/>
    <property type="match status" value="1"/>
</dbReference>
<keyword evidence="1" id="KW-0805">Transcription regulation</keyword>
<dbReference type="PROSITE" id="PS01124">
    <property type="entry name" value="HTH_ARAC_FAMILY_2"/>
    <property type="match status" value="1"/>
</dbReference>